<dbReference type="InterPro" id="IPR020472">
    <property type="entry name" value="WD40_PAC1"/>
</dbReference>
<dbReference type="Proteomes" id="UP000031512">
    <property type="component" value="Chromosome 1"/>
</dbReference>
<dbReference type="RefSeq" id="XP_004829312.1">
    <property type="nucleotide sequence ID" value="XM_004829255.1"/>
</dbReference>
<dbReference type="InterPro" id="IPR015943">
    <property type="entry name" value="WD40/YVTN_repeat-like_dom_sf"/>
</dbReference>
<dbReference type="PROSITE" id="PS50294">
    <property type="entry name" value="WD_REPEATS_REGION"/>
    <property type="match status" value="3"/>
</dbReference>
<keyword evidence="3" id="KW-0677">Repeat</keyword>
<comment type="subcellular location">
    <subcellularLocation>
        <location evidence="1">Nucleus</location>
        <location evidence="1">Nucleolus</location>
    </subcellularLocation>
</comment>
<evidence type="ECO:0000256" key="5">
    <source>
        <dbReference type="PROSITE-ProRule" id="PRU00221"/>
    </source>
</evidence>
<dbReference type="PANTHER" id="PTHR19854">
    <property type="entry name" value="TRANSDUCIN BETA-LIKE 3"/>
    <property type="match status" value="1"/>
</dbReference>
<dbReference type="InterPro" id="IPR001680">
    <property type="entry name" value="WD40_rpt"/>
</dbReference>
<proteinExistence type="predicted"/>
<dbReference type="EC" id="2.7.11.7" evidence="7"/>
<dbReference type="GeneID" id="15807247"/>
<dbReference type="SMART" id="SM00320">
    <property type="entry name" value="WD40"/>
    <property type="match status" value="10"/>
</dbReference>
<dbReference type="GO" id="GO:0006364">
    <property type="term" value="P:rRNA processing"/>
    <property type="evidence" value="ECO:0007669"/>
    <property type="project" value="InterPro"/>
</dbReference>
<dbReference type="InterPro" id="IPR019775">
    <property type="entry name" value="WD40_repeat_CS"/>
</dbReference>
<gene>
    <name evidence="7" type="ORF">BEWA_024950</name>
</gene>
<protein>
    <submittedName>
        <fullName evidence="7">WD-repeat domain containing protein</fullName>
        <ecNumber evidence="7">2.7.11.7</ecNumber>
    </submittedName>
</protein>
<feature type="repeat" description="WD" evidence="5">
    <location>
        <begin position="567"/>
        <end position="598"/>
    </location>
</feature>
<accession>L0AX97</accession>
<evidence type="ECO:0000313" key="8">
    <source>
        <dbReference type="Proteomes" id="UP000031512"/>
    </source>
</evidence>
<name>L0AX97_THEEQ</name>
<dbReference type="STRING" id="1537102.L0AX97"/>
<dbReference type="Gene3D" id="2.130.10.10">
    <property type="entry name" value="YVTN repeat-like/Quinoprotein amine dehydrogenase"/>
    <property type="match status" value="3"/>
</dbReference>
<feature type="repeat" description="WD" evidence="5">
    <location>
        <begin position="651"/>
        <end position="692"/>
    </location>
</feature>
<keyword evidence="4" id="KW-0539">Nucleus</keyword>
<evidence type="ECO:0000256" key="3">
    <source>
        <dbReference type="ARBA" id="ARBA00022737"/>
    </source>
</evidence>
<dbReference type="GO" id="GO:0016905">
    <property type="term" value="F:myosin heavy chain kinase activity"/>
    <property type="evidence" value="ECO:0007669"/>
    <property type="project" value="UniProtKB-EC"/>
</dbReference>
<evidence type="ECO:0000256" key="1">
    <source>
        <dbReference type="ARBA" id="ARBA00004604"/>
    </source>
</evidence>
<keyword evidence="2 5" id="KW-0853">WD repeat</keyword>
<dbReference type="SUPFAM" id="SSF50998">
    <property type="entry name" value="Quinoprotein alcohol dehydrogenase-like"/>
    <property type="match status" value="1"/>
</dbReference>
<dbReference type="Pfam" id="PF08625">
    <property type="entry name" value="Utp13"/>
    <property type="match status" value="1"/>
</dbReference>
<feature type="repeat" description="WD" evidence="5">
    <location>
        <begin position="609"/>
        <end position="650"/>
    </location>
</feature>
<reference evidence="7 8" key="1">
    <citation type="journal article" date="2012" name="BMC Genomics">
        <title>Comparative genomic analysis and phylogenetic position of Theileria equi.</title>
        <authorList>
            <person name="Kappmeyer L.S."/>
            <person name="Thiagarajan M."/>
            <person name="Herndon D.R."/>
            <person name="Ramsay J.D."/>
            <person name="Caler E."/>
            <person name="Djikeng A."/>
            <person name="Gillespie J.J."/>
            <person name="Lau A.O."/>
            <person name="Roalson E.H."/>
            <person name="Silva J.C."/>
            <person name="Silva M.G."/>
            <person name="Suarez C.E."/>
            <person name="Ueti M.W."/>
            <person name="Nene V.M."/>
            <person name="Mealey R.H."/>
            <person name="Knowles D.P."/>
            <person name="Brayton K.A."/>
        </authorList>
    </citation>
    <scope>NUCLEOTIDE SEQUENCE [LARGE SCALE GENOMIC DNA]</scope>
    <source>
        <strain evidence="7 8">WA</strain>
    </source>
</reference>
<dbReference type="eggNOG" id="KOG0319">
    <property type="taxonomic scope" value="Eukaryota"/>
</dbReference>
<dbReference type="AlphaFoldDB" id="L0AX97"/>
<dbReference type="EMBL" id="CP001669">
    <property type="protein sequence ID" value="AFZ79646.1"/>
    <property type="molecule type" value="Genomic_DNA"/>
</dbReference>
<evidence type="ECO:0000313" key="7">
    <source>
        <dbReference type="EMBL" id="AFZ79646.1"/>
    </source>
</evidence>
<dbReference type="InterPro" id="IPR011047">
    <property type="entry name" value="Quinoprotein_ADH-like_sf"/>
</dbReference>
<dbReference type="PANTHER" id="PTHR19854:SF15">
    <property type="entry name" value="TRANSDUCIN BETA-LIKE PROTEIN 3"/>
    <property type="match status" value="1"/>
</dbReference>
<organism evidence="7 8">
    <name type="scientific">Theileria equi strain WA</name>
    <dbReference type="NCBI Taxonomy" id="1537102"/>
    <lineage>
        <taxon>Eukaryota</taxon>
        <taxon>Sar</taxon>
        <taxon>Alveolata</taxon>
        <taxon>Apicomplexa</taxon>
        <taxon>Aconoidasida</taxon>
        <taxon>Piroplasmida</taxon>
        <taxon>Theileriidae</taxon>
        <taxon>Theileria</taxon>
    </lineage>
</organism>
<feature type="repeat" description="WD" evidence="5">
    <location>
        <begin position="468"/>
        <end position="509"/>
    </location>
</feature>
<dbReference type="KEGG" id="beq:BEWA_024950"/>
<keyword evidence="7" id="KW-0808">Transferase</keyword>
<dbReference type="VEuPathDB" id="PiroplasmaDB:BEWA_024950"/>
<feature type="domain" description="U3 small nucleolar RNA-associated protein 13 C-terminal" evidence="6">
    <location>
        <begin position="746"/>
        <end position="887"/>
    </location>
</feature>
<dbReference type="Pfam" id="PF00400">
    <property type="entry name" value="WD40"/>
    <property type="match status" value="6"/>
</dbReference>
<evidence type="ECO:0000256" key="4">
    <source>
        <dbReference type="ARBA" id="ARBA00023242"/>
    </source>
</evidence>
<keyword evidence="8" id="KW-1185">Reference proteome</keyword>
<dbReference type="PROSITE" id="PS50082">
    <property type="entry name" value="WD_REPEATS_2"/>
    <property type="match status" value="4"/>
</dbReference>
<dbReference type="InterPro" id="IPR013934">
    <property type="entry name" value="Utp13_C"/>
</dbReference>
<dbReference type="PRINTS" id="PR00320">
    <property type="entry name" value="GPROTEINBRPT"/>
</dbReference>
<dbReference type="GO" id="GO:0032040">
    <property type="term" value="C:small-subunit processome"/>
    <property type="evidence" value="ECO:0007669"/>
    <property type="project" value="InterPro"/>
</dbReference>
<evidence type="ECO:0000259" key="6">
    <source>
        <dbReference type="Pfam" id="PF08625"/>
    </source>
</evidence>
<dbReference type="PROSITE" id="PS00678">
    <property type="entry name" value="WD_REPEATS_1"/>
    <property type="match status" value="3"/>
</dbReference>
<sequence>MTGKIASLTTAYKESRRFCSFASDTLALLTPFEAILSQHEDCIFAFPFPKDDPNESILLSDSFAQDEGLEVARDYFSKNSTGRSVLCLLDAKEENLYNAPKYQNKCLTLAGGLSTFSLNTKFDVIAVAFCNGILGFFSIHSDEDWLCLKLVRNVKTNTKNIVSISFDGTDRYAACGAVDGTVVVYLDGMLFHTFKNQDSIISLVRFYPNSLSLLSATQNGDIMLYDVKSKIPIAKFEDHLSYITDIAFLVTSDGSPGGFVSCGRDSTINLWSLDITKKEISSATKKNNVLLRKPFKRILLFEPICSIAIVTNLSKDIKGDASWILLVGTENGHIKFIDPLKETTIKERECVYGQGGGLKCLKYSKEMEKIIALGASGSICFYSLLFELEFQLLGNIDGLFHFQLYKGEATTPWTDSGSNEWSNSVRWFRKQIAKGVPLMFTLTGDEVVRVVSLDPLCEHITLGVGNEKYRHADTVLSLAYSQGANILATGSKDESVLVWDLNTLLPILTVNVDGLSVAYLAIPNMLTQDSTRFNLMVSGENVLKSFDLPIHRESDTENVVNTAAATALVHKKVINSIAFSPNNKYVATAGGDKIVAVYTTDNLIVRGKCIGHKRSVVSVSFMTVTKTLVSSSVDQTIKIWNIGDFSCIKTFQGHSKAVMKVIVLPHDLQLVSAGMDGLIKLWNIKTSDCISTLDNHSEKIWDMELCGNSLVSISSNSLLIWWDDVTEELESERLEREREEELKKSQIESLATDGKHPEALSLAVELKKPLVARDLILRCCSAGIFTNEEQGLHKDLFHKWVAHMKGFKDIKSRLTTSFDFIQVWISNNKTAWMANCLLSEILSQFTPEEIFMVEGFKNRIETILIHQSSHHGRMMSLIEKSHILDILVGYNSIPLFSSSDASNTTRNILYK</sequence>
<evidence type="ECO:0000256" key="2">
    <source>
        <dbReference type="ARBA" id="ARBA00022574"/>
    </source>
</evidence>
<dbReference type="OrthoDB" id="674604at2759"/>